<evidence type="ECO:0000256" key="1">
    <source>
        <dbReference type="SAM" id="Phobius"/>
    </source>
</evidence>
<dbReference type="EMBL" id="GBXM01034013">
    <property type="protein sequence ID" value="JAH74564.1"/>
    <property type="molecule type" value="Transcribed_RNA"/>
</dbReference>
<protein>
    <submittedName>
        <fullName evidence="2">Uncharacterized protein</fullName>
    </submittedName>
</protein>
<accession>A0A0E9V8X9</accession>
<keyword evidence="1" id="KW-0472">Membrane</keyword>
<keyword evidence="1" id="KW-1133">Transmembrane helix</keyword>
<feature type="transmembrane region" description="Helical" evidence="1">
    <location>
        <begin position="12"/>
        <end position="30"/>
    </location>
</feature>
<sequence>MHYEFHESLRMFAFVVMVLKVFFFLFFFFFKFKPCTFLLL</sequence>
<reference evidence="2" key="1">
    <citation type="submission" date="2014-11" db="EMBL/GenBank/DDBJ databases">
        <authorList>
            <person name="Amaro Gonzalez C."/>
        </authorList>
    </citation>
    <scope>NUCLEOTIDE SEQUENCE</scope>
</reference>
<organism evidence="2">
    <name type="scientific">Anguilla anguilla</name>
    <name type="common">European freshwater eel</name>
    <name type="synonym">Muraena anguilla</name>
    <dbReference type="NCBI Taxonomy" id="7936"/>
    <lineage>
        <taxon>Eukaryota</taxon>
        <taxon>Metazoa</taxon>
        <taxon>Chordata</taxon>
        <taxon>Craniata</taxon>
        <taxon>Vertebrata</taxon>
        <taxon>Euteleostomi</taxon>
        <taxon>Actinopterygii</taxon>
        <taxon>Neopterygii</taxon>
        <taxon>Teleostei</taxon>
        <taxon>Anguilliformes</taxon>
        <taxon>Anguillidae</taxon>
        <taxon>Anguilla</taxon>
    </lineage>
</organism>
<name>A0A0E9V8X9_ANGAN</name>
<dbReference type="AlphaFoldDB" id="A0A0E9V8X9"/>
<proteinExistence type="predicted"/>
<evidence type="ECO:0000313" key="2">
    <source>
        <dbReference type="EMBL" id="JAH74564.1"/>
    </source>
</evidence>
<keyword evidence="1" id="KW-0812">Transmembrane</keyword>
<reference evidence="2" key="2">
    <citation type="journal article" date="2015" name="Fish Shellfish Immunol.">
        <title>Early steps in the European eel (Anguilla anguilla)-Vibrio vulnificus interaction in the gills: Role of the RtxA13 toxin.</title>
        <authorList>
            <person name="Callol A."/>
            <person name="Pajuelo D."/>
            <person name="Ebbesson L."/>
            <person name="Teles M."/>
            <person name="MacKenzie S."/>
            <person name="Amaro C."/>
        </authorList>
    </citation>
    <scope>NUCLEOTIDE SEQUENCE</scope>
</reference>